<protein>
    <submittedName>
        <fullName evidence="3">Peptidase M16 domain protein</fullName>
    </submittedName>
</protein>
<evidence type="ECO:0000313" key="3">
    <source>
        <dbReference type="EMBL" id="KKU57071.1"/>
    </source>
</evidence>
<dbReference type="InterPro" id="IPR011249">
    <property type="entry name" value="Metalloenz_LuxS/M16"/>
</dbReference>
<proteinExistence type="inferred from homology"/>
<dbReference type="Gene3D" id="3.30.830.10">
    <property type="entry name" value="Metalloenzyme, LuxS/M16 peptidase-like"/>
    <property type="match status" value="1"/>
</dbReference>
<dbReference type="GO" id="GO:0046872">
    <property type="term" value="F:metal ion binding"/>
    <property type="evidence" value="ECO:0007669"/>
    <property type="project" value="InterPro"/>
</dbReference>
<name>A0A0G1RIU4_UNCKA</name>
<comment type="caution">
    <text evidence="3">The sequence shown here is derived from an EMBL/GenBank/DDBJ whole genome shotgun (WGS) entry which is preliminary data.</text>
</comment>
<gene>
    <name evidence="3" type="ORF">UX79_C0023G0001</name>
</gene>
<evidence type="ECO:0000259" key="2">
    <source>
        <dbReference type="Pfam" id="PF05193"/>
    </source>
</evidence>
<feature type="non-terminal residue" evidence="3">
    <location>
        <position position="1"/>
    </location>
</feature>
<feature type="domain" description="Peptidase M16 C-terminal" evidence="2">
    <location>
        <begin position="10"/>
        <end position="131"/>
    </location>
</feature>
<organism evidence="3 4">
    <name type="scientific">candidate division WWE3 bacterium GW2011_GWB1_47_11</name>
    <dbReference type="NCBI Taxonomy" id="1619117"/>
    <lineage>
        <taxon>Bacteria</taxon>
        <taxon>Katanobacteria</taxon>
    </lineage>
</organism>
<accession>A0A0G1RIU4</accession>
<dbReference type="SUPFAM" id="SSF63411">
    <property type="entry name" value="LuxS/MPP-like metallohydrolase"/>
    <property type="match status" value="1"/>
</dbReference>
<dbReference type="AlphaFoldDB" id="A0A0G1RIU4"/>
<dbReference type="InterPro" id="IPR050361">
    <property type="entry name" value="MPP/UQCRC_Complex"/>
</dbReference>
<dbReference type="Pfam" id="PF05193">
    <property type="entry name" value="Peptidase_M16_C"/>
    <property type="match status" value="1"/>
</dbReference>
<dbReference type="EMBL" id="LCNN01000023">
    <property type="protein sequence ID" value="KKU57071.1"/>
    <property type="molecule type" value="Genomic_DNA"/>
</dbReference>
<evidence type="ECO:0000256" key="1">
    <source>
        <dbReference type="ARBA" id="ARBA00007261"/>
    </source>
</evidence>
<comment type="similarity">
    <text evidence="1">Belongs to the peptidase M16 family.</text>
</comment>
<dbReference type="PANTHER" id="PTHR11851:SF49">
    <property type="entry name" value="MITOCHONDRIAL-PROCESSING PEPTIDASE SUBUNIT ALPHA"/>
    <property type="match status" value="1"/>
</dbReference>
<evidence type="ECO:0000313" key="4">
    <source>
        <dbReference type="Proteomes" id="UP000034684"/>
    </source>
</evidence>
<dbReference type="InterPro" id="IPR007863">
    <property type="entry name" value="Peptidase_M16_C"/>
</dbReference>
<sequence length="215" mass="24283">FGTKSYEKIEEKQIKPHLSIKQKDTEQVNIAVGFRTVPVNHDDRYALEILASVLGGGMSSRLFSEIRERRGLAYSVYTSSEHYQDAGTLYTVAGLDKNKVDDGIAVILEEYAKFAKGKSNLTQKELNRAREFLKGHLILRLEDSRTVAWYYGLVETLEDKIETPQELIAKIDKLTVSDIENVAKKYFKKGTLNLAIIGDFNPSTSSGRFEKLLKS</sequence>
<reference evidence="3 4" key="1">
    <citation type="journal article" date="2015" name="Nature">
        <title>rRNA introns, odd ribosomes, and small enigmatic genomes across a large radiation of phyla.</title>
        <authorList>
            <person name="Brown C.T."/>
            <person name="Hug L.A."/>
            <person name="Thomas B.C."/>
            <person name="Sharon I."/>
            <person name="Castelle C.J."/>
            <person name="Singh A."/>
            <person name="Wilkins M.J."/>
            <person name="Williams K.H."/>
            <person name="Banfield J.F."/>
        </authorList>
    </citation>
    <scope>NUCLEOTIDE SEQUENCE [LARGE SCALE GENOMIC DNA]</scope>
</reference>
<dbReference type="PANTHER" id="PTHR11851">
    <property type="entry name" value="METALLOPROTEASE"/>
    <property type="match status" value="1"/>
</dbReference>
<dbReference type="Proteomes" id="UP000034684">
    <property type="component" value="Unassembled WGS sequence"/>
</dbReference>